<evidence type="ECO:0008006" key="3">
    <source>
        <dbReference type="Google" id="ProtNLM"/>
    </source>
</evidence>
<dbReference type="Proteomes" id="UP000494117">
    <property type="component" value="Unassembled WGS sequence"/>
</dbReference>
<dbReference type="AlphaFoldDB" id="A0A6S7DMR6"/>
<evidence type="ECO:0000313" key="2">
    <source>
        <dbReference type="Proteomes" id="UP000494117"/>
    </source>
</evidence>
<accession>A0A6S7DMR6</accession>
<name>A0A6S7DMR6_9BURK</name>
<protein>
    <recommendedName>
        <fullName evidence="3">DUF4054 domain-containing protein</fullName>
    </recommendedName>
</protein>
<evidence type="ECO:0000313" key="1">
    <source>
        <dbReference type="EMBL" id="CAB3863306.1"/>
    </source>
</evidence>
<dbReference type="EMBL" id="CADILG010000014">
    <property type="protein sequence ID" value="CAB3863306.1"/>
    <property type="molecule type" value="Genomic_DNA"/>
</dbReference>
<sequence>MAATIDDLDFLAPAVASMPTPDKERALAMAADYRPPCLPPRKQDEAQLWYAAWLLYGIKQQRSAEADGVLARPGVASEKEGDLQRTYGKVEGAADPAGFHAQYERLARVCRVGAATVRSTPRVC</sequence>
<gene>
    <name evidence="1" type="ORF">LMG26858_02336</name>
</gene>
<dbReference type="RefSeq" id="WP_175207218.1">
    <property type="nucleotide sequence ID" value="NZ_CADILG010000014.1"/>
</dbReference>
<proteinExistence type="predicted"/>
<organism evidence="1 2">
    <name type="scientific">Achromobacter anxifer</name>
    <dbReference type="NCBI Taxonomy" id="1287737"/>
    <lineage>
        <taxon>Bacteria</taxon>
        <taxon>Pseudomonadati</taxon>
        <taxon>Pseudomonadota</taxon>
        <taxon>Betaproteobacteria</taxon>
        <taxon>Burkholderiales</taxon>
        <taxon>Alcaligenaceae</taxon>
        <taxon>Achromobacter</taxon>
    </lineage>
</organism>
<keyword evidence="2" id="KW-1185">Reference proteome</keyword>
<reference evidence="1 2" key="1">
    <citation type="submission" date="2020-04" db="EMBL/GenBank/DDBJ databases">
        <authorList>
            <person name="De Canck E."/>
        </authorList>
    </citation>
    <scope>NUCLEOTIDE SEQUENCE [LARGE SCALE GENOMIC DNA]</scope>
    <source>
        <strain evidence="1 2">LMG 26858</strain>
    </source>
</reference>